<evidence type="ECO:0000313" key="3">
    <source>
        <dbReference type="EMBL" id="KAK7824270.1"/>
    </source>
</evidence>
<keyword evidence="2" id="KW-0812">Transmembrane</keyword>
<protein>
    <submittedName>
        <fullName evidence="3">Uncharacterized protein</fullName>
    </submittedName>
</protein>
<organism evidence="3 4">
    <name type="scientific">Myodes glareolus</name>
    <name type="common">Bank vole</name>
    <name type="synonym">Clethrionomys glareolus</name>
    <dbReference type="NCBI Taxonomy" id="447135"/>
    <lineage>
        <taxon>Eukaryota</taxon>
        <taxon>Metazoa</taxon>
        <taxon>Chordata</taxon>
        <taxon>Craniata</taxon>
        <taxon>Vertebrata</taxon>
        <taxon>Euteleostomi</taxon>
        <taxon>Mammalia</taxon>
        <taxon>Eutheria</taxon>
        <taxon>Euarchontoglires</taxon>
        <taxon>Glires</taxon>
        <taxon>Rodentia</taxon>
        <taxon>Myomorpha</taxon>
        <taxon>Muroidea</taxon>
        <taxon>Cricetidae</taxon>
        <taxon>Arvicolinae</taxon>
        <taxon>Myodes</taxon>
    </lineage>
</organism>
<comment type="caution">
    <text evidence="3">The sequence shown here is derived from an EMBL/GenBank/DDBJ whole genome shotgun (WGS) entry which is preliminary data.</text>
</comment>
<evidence type="ECO:0000313" key="4">
    <source>
        <dbReference type="Proteomes" id="UP001488838"/>
    </source>
</evidence>
<keyword evidence="2" id="KW-1133">Transmembrane helix</keyword>
<feature type="region of interest" description="Disordered" evidence="1">
    <location>
        <begin position="65"/>
        <end position="97"/>
    </location>
</feature>
<keyword evidence="2" id="KW-0472">Membrane</keyword>
<dbReference type="AlphaFoldDB" id="A0AAW0JBX8"/>
<dbReference type="EMBL" id="JBBHLL010000047">
    <property type="protein sequence ID" value="KAK7824270.1"/>
    <property type="molecule type" value="Genomic_DNA"/>
</dbReference>
<evidence type="ECO:0000256" key="1">
    <source>
        <dbReference type="SAM" id="MobiDB-lite"/>
    </source>
</evidence>
<proteinExistence type="predicted"/>
<keyword evidence="4" id="KW-1185">Reference proteome</keyword>
<dbReference type="Proteomes" id="UP001488838">
    <property type="component" value="Unassembled WGS sequence"/>
</dbReference>
<evidence type="ECO:0000256" key="2">
    <source>
        <dbReference type="SAM" id="Phobius"/>
    </source>
</evidence>
<name>A0AAW0JBX8_MYOGA</name>
<feature type="transmembrane region" description="Helical" evidence="2">
    <location>
        <begin position="120"/>
        <end position="142"/>
    </location>
</feature>
<gene>
    <name evidence="3" type="ORF">U0070_001741</name>
</gene>
<feature type="compositionally biased region" description="Polar residues" evidence="1">
    <location>
        <begin position="87"/>
        <end position="97"/>
    </location>
</feature>
<reference evidence="3 4" key="1">
    <citation type="journal article" date="2023" name="bioRxiv">
        <title>Conserved and derived expression patterns and positive selection on dental genes reveal complex evolutionary context of ever-growing rodent molars.</title>
        <authorList>
            <person name="Calamari Z.T."/>
            <person name="Song A."/>
            <person name="Cohen E."/>
            <person name="Akter M."/>
            <person name="Roy R.D."/>
            <person name="Hallikas O."/>
            <person name="Christensen M.M."/>
            <person name="Li P."/>
            <person name="Marangoni P."/>
            <person name="Jernvall J."/>
            <person name="Klein O.D."/>
        </authorList>
    </citation>
    <scope>NUCLEOTIDE SEQUENCE [LARGE SCALE GENOMIC DNA]</scope>
    <source>
        <strain evidence="3">V071</strain>
    </source>
</reference>
<accession>A0AAW0JBX8</accession>
<sequence>MQLEPCSKCFLDWQVSRSRPICVATRGTCWPWTEGRLKRACRRSEAGGHEYTSHMVSTCALLSWSTEDQEPRPRGPPAPRPECGQERPSSVSLQNGGRSSAQPCLRCIAGESLLPSQAPVFLLLLLFILIFFILLLVTPLAFAGALSPLASVIAIASSSESPVSSPSSPASSVLCCFLWSHCFHNWPLK</sequence>